<dbReference type="AlphaFoldDB" id="A0A0L7KSP8"/>
<feature type="region of interest" description="Disordered" evidence="1">
    <location>
        <begin position="62"/>
        <end position="84"/>
    </location>
</feature>
<organism evidence="2 3">
    <name type="scientific">Operophtera brumata</name>
    <name type="common">Winter moth</name>
    <name type="synonym">Phalaena brumata</name>
    <dbReference type="NCBI Taxonomy" id="104452"/>
    <lineage>
        <taxon>Eukaryota</taxon>
        <taxon>Metazoa</taxon>
        <taxon>Ecdysozoa</taxon>
        <taxon>Arthropoda</taxon>
        <taxon>Hexapoda</taxon>
        <taxon>Insecta</taxon>
        <taxon>Pterygota</taxon>
        <taxon>Neoptera</taxon>
        <taxon>Endopterygota</taxon>
        <taxon>Lepidoptera</taxon>
        <taxon>Glossata</taxon>
        <taxon>Ditrysia</taxon>
        <taxon>Geometroidea</taxon>
        <taxon>Geometridae</taxon>
        <taxon>Larentiinae</taxon>
        <taxon>Operophtera</taxon>
    </lineage>
</organism>
<gene>
    <name evidence="2" type="ORF">OBRU01_21804</name>
</gene>
<evidence type="ECO:0000256" key="1">
    <source>
        <dbReference type="SAM" id="MobiDB-lite"/>
    </source>
</evidence>
<name>A0A0L7KSP8_OPEBR</name>
<evidence type="ECO:0000313" key="3">
    <source>
        <dbReference type="Proteomes" id="UP000037510"/>
    </source>
</evidence>
<keyword evidence="3" id="KW-1185">Reference proteome</keyword>
<proteinExistence type="predicted"/>
<sequence length="138" mass="15652">MCLEIGMAIQNHFAAINVRTGKARPSKHRQSLVTLSRRYTHYNMCLEIGMAIQNHFATINVRTGKSPPPSTASRSSRSVEGTRPANYASFDGLLRTRPPLHVQWTLCKIVSQKRQSSRNRVDIMACLNHQRNYEIKSS</sequence>
<accession>A0A0L7KSP8</accession>
<comment type="caution">
    <text evidence="2">The sequence shown here is derived from an EMBL/GenBank/DDBJ whole genome shotgun (WGS) entry which is preliminary data.</text>
</comment>
<evidence type="ECO:0000313" key="2">
    <source>
        <dbReference type="EMBL" id="KOB66064.1"/>
    </source>
</evidence>
<dbReference type="Proteomes" id="UP000037510">
    <property type="component" value="Unassembled WGS sequence"/>
</dbReference>
<reference evidence="2 3" key="1">
    <citation type="journal article" date="2015" name="Genome Biol. Evol.">
        <title>The genome of winter moth (Operophtera brumata) provides a genomic perspective on sexual dimorphism and phenology.</title>
        <authorList>
            <person name="Derks M.F."/>
            <person name="Smit S."/>
            <person name="Salis L."/>
            <person name="Schijlen E."/>
            <person name="Bossers A."/>
            <person name="Mateman C."/>
            <person name="Pijl A.S."/>
            <person name="de Ridder D."/>
            <person name="Groenen M.A."/>
            <person name="Visser M.E."/>
            <person name="Megens H.J."/>
        </authorList>
    </citation>
    <scope>NUCLEOTIDE SEQUENCE [LARGE SCALE GENOMIC DNA]</scope>
    <source>
        <strain evidence="2">WM2013NL</strain>
        <tissue evidence="2">Head and thorax</tissue>
    </source>
</reference>
<protein>
    <submittedName>
        <fullName evidence="2">Putative 5'-nucleotidase</fullName>
    </submittedName>
</protein>
<dbReference type="EMBL" id="JTDY01006363">
    <property type="protein sequence ID" value="KOB66064.1"/>
    <property type="molecule type" value="Genomic_DNA"/>
</dbReference>